<feature type="binding site" evidence="10">
    <location>
        <position position="142"/>
    </location>
    <ligand>
        <name>[4Fe-4S] cluster</name>
        <dbReference type="ChEBI" id="CHEBI:49883"/>
        <label>2</label>
    </ligand>
</feature>
<dbReference type="GO" id="GO:0005886">
    <property type="term" value="C:plasma membrane"/>
    <property type="evidence" value="ECO:0007669"/>
    <property type="project" value="UniProtKB-SubCell"/>
</dbReference>
<dbReference type="EC" id="7.-.-.-" evidence="10"/>
<feature type="binding site" evidence="10">
    <location>
        <position position="148"/>
    </location>
    <ligand>
        <name>[4Fe-4S] cluster</name>
        <dbReference type="ChEBI" id="CHEBI:49883"/>
        <label>2</label>
    </ligand>
</feature>
<dbReference type="Gene3D" id="1.10.15.40">
    <property type="entry name" value="Electron transport complex subunit B, putative Fe-S cluster"/>
    <property type="match status" value="1"/>
</dbReference>
<dbReference type="GO" id="GO:0046872">
    <property type="term" value="F:metal ion binding"/>
    <property type="evidence" value="ECO:0007669"/>
    <property type="project" value="UniProtKB-KW"/>
</dbReference>
<keyword evidence="3 10" id="KW-0479">Metal-binding</keyword>
<dbReference type="PROSITE" id="PS00198">
    <property type="entry name" value="4FE4S_FER_1"/>
    <property type="match status" value="2"/>
</dbReference>
<proteinExistence type="inferred from homology"/>
<keyword evidence="1 10" id="KW-0813">Transport</keyword>
<dbReference type="OrthoDB" id="9789936at2"/>
<keyword evidence="9 10" id="KW-0472">Membrane</keyword>
<comment type="subunit">
    <text evidence="10">The complex is composed of six subunits: RnfA, RnfB, RnfC, RnfD, RnfE and RnfG.</text>
</comment>
<feature type="domain" description="4Fe-4S ferredoxin-type" evidence="11">
    <location>
        <begin position="163"/>
        <end position="192"/>
    </location>
</feature>
<evidence type="ECO:0000256" key="2">
    <source>
        <dbReference type="ARBA" id="ARBA00022485"/>
    </source>
</evidence>
<feature type="binding site" evidence="10">
    <location>
        <position position="172"/>
    </location>
    <ligand>
        <name>[4Fe-4S] cluster</name>
        <dbReference type="ChEBI" id="CHEBI:49883"/>
        <label>3</label>
    </ligand>
</feature>
<feature type="binding site" evidence="10">
    <location>
        <position position="138"/>
    </location>
    <ligand>
        <name>[4Fe-4S] cluster</name>
        <dbReference type="ChEBI" id="CHEBI:49883"/>
        <label>2</label>
    </ligand>
</feature>
<dbReference type="InterPro" id="IPR013283">
    <property type="entry name" value="RLI1"/>
</dbReference>
<reference evidence="13 14" key="1">
    <citation type="submission" date="2016-04" db="EMBL/GenBank/DDBJ databases">
        <title>Genome sequence of Clostridium magnum DSM 2767.</title>
        <authorList>
            <person name="Poehlein A."/>
            <person name="Uhlig R."/>
            <person name="Fischer R."/>
            <person name="Bahl H."/>
            <person name="Daniel R."/>
        </authorList>
    </citation>
    <scope>NUCLEOTIDE SEQUENCE [LARGE SCALE GENOMIC DNA]</scope>
    <source>
        <strain evidence="13 14">DSM 2767</strain>
    </source>
</reference>
<sequence>MNIPIMVLIVMTLVGLVFGLVLAYANKQFAVEVNPLIHIVEDILPKGQCGACGYAGCQAYAEAVVINPDVPPNLCIPGKKPIADQVATLTGKAAPEMEPRIAHVRCSGGHSKAVKVYNYKGVEDCLAASLLQGGPKGCQNGCLGFGTCVKNCPFEAMTMSEEGLPIIDAKKCTGCGKCETVCPKHVMQMVPIGAPVTVNCNSKDKGAVAKKLCSVSCIGCGICAKNCPHGAVKVDNNLASVDSHICLEKCTEPTCVAKCPTGAIVPAIGVASISESKKEIAANASK</sequence>
<dbReference type="InterPro" id="IPR007202">
    <property type="entry name" value="4Fe-4S_dom"/>
</dbReference>
<dbReference type="AlphaFoldDB" id="A0A161YT32"/>
<dbReference type="InterPro" id="IPR017900">
    <property type="entry name" value="4Fe4S_Fe_S_CS"/>
</dbReference>
<comment type="caution">
    <text evidence="13">The sequence shown here is derived from an EMBL/GenBank/DDBJ whole genome shotgun (WGS) entry which is preliminary data.</text>
</comment>
<evidence type="ECO:0000313" key="14">
    <source>
        <dbReference type="Proteomes" id="UP000076603"/>
    </source>
</evidence>
<feature type="domain" description="4Fe-4S" evidence="12">
    <location>
        <begin position="32"/>
        <end position="92"/>
    </location>
</feature>
<feature type="binding site" evidence="10">
    <location>
        <position position="175"/>
    </location>
    <ligand>
        <name>[4Fe-4S] cluster</name>
        <dbReference type="ChEBI" id="CHEBI:49883"/>
        <label>3</label>
    </ligand>
</feature>
<feature type="binding site" evidence="10">
    <location>
        <position position="75"/>
    </location>
    <ligand>
        <name>[4Fe-4S] cluster</name>
        <dbReference type="ChEBI" id="CHEBI:49883"/>
        <label>1</label>
    </ligand>
</feature>
<feature type="binding site" evidence="10">
    <location>
        <position position="182"/>
    </location>
    <ligand>
        <name>[4Fe-4S] cluster</name>
        <dbReference type="ChEBI" id="CHEBI:49883"/>
        <label>2</label>
    </ligand>
</feature>
<dbReference type="RefSeq" id="WP_066619490.1">
    <property type="nucleotide sequence ID" value="NZ_FQXL01000009.1"/>
</dbReference>
<evidence type="ECO:0000256" key="7">
    <source>
        <dbReference type="ARBA" id="ARBA00023004"/>
    </source>
</evidence>
<evidence type="ECO:0000256" key="10">
    <source>
        <dbReference type="HAMAP-Rule" id="MF_00463"/>
    </source>
</evidence>
<evidence type="ECO:0000256" key="5">
    <source>
        <dbReference type="ARBA" id="ARBA00022967"/>
    </source>
</evidence>
<dbReference type="GO" id="GO:0022900">
    <property type="term" value="P:electron transport chain"/>
    <property type="evidence" value="ECO:0007669"/>
    <property type="project" value="UniProtKB-UniRule"/>
</dbReference>
<comment type="cofactor">
    <cofactor evidence="10">
        <name>[4Fe-4S] cluster</name>
        <dbReference type="ChEBI" id="CHEBI:49883"/>
    </cofactor>
    <text evidence="10">Binds 3 [4Fe-4S] clusters.</text>
</comment>
<feature type="domain" description="4Fe-4S ferredoxin-type" evidence="11">
    <location>
        <begin position="133"/>
        <end position="162"/>
    </location>
</feature>
<feature type="region of interest" description="Hydrophobic" evidence="10">
    <location>
        <begin position="1"/>
        <end position="26"/>
    </location>
</feature>
<gene>
    <name evidence="13" type="primary">rsxB_1</name>
    <name evidence="10" type="synonym">rnfB</name>
    <name evidence="13" type="ORF">CLMAG_13050</name>
</gene>
<dbReference type="Pfam" id="PF04060">
    <property type="entry name" value="FeS"/>
    <property type="match status" value="1"/>
</dbReference>
<dbReference type="GO" id="GO:0009055">
    <property type="term" value="F:electron transfer activity"/>
    <property type="evidence" value="ECO:0007669"/>
    <property type="project" value="InterPro"/>
</dbReference>
<dbReference type="GO" id="GO:0051539">
    <property type="term" value="F:4 iron, 4 sulfur cluster binding"/>
    <property type="evidence" value="ECO:0007669"/>
    <property type="project" value="UniProtKB-UniRule"/>
</dbReference>
<feature type="binding site" evidence="10">
    <location>
        <position position="152"/>
    </location>
    <ligand>
        <name>[4Fe-4S] cluster</name>
        <dbReference type="ChEBI" id="CHEBI:49883"/>
        <label>3</label>
    </ligand>
</feature>
<keyword evidence="7 10" id="KW-0408">Iron</keyword>
<organism evidence="13 14">
    <name type="scientific">Clostridium magnum DSM 2767</name>
    <dbReference type="NCBI Taxonomy" id="1121326"/>
    <lineage>
        <taxon>Bacteria</taxon>
        <taxon>Bacillati</taxon>
        <taxon>Bacillota</taxon>
        <taxon>Clostridia</taxon>
        <taxon>Eubacteriales</taxon>
        <taxon>Clostridiaceae</taxon>
        <taxon>Clostridium</taxon>
    </lineage>
</organism>
<protein>
    <recommendedName>
        <fullName evidence="10">Ion-translocating oxidoreductase complex subunit B</fullName>
        <ecNumber evidence="10">7.-.-.-</ecNumber>
    </recommendedName>
    <alternativeName>
        <fullName evidence="10">Rnf electron transport complex subunit B</fullName>
    </alternativeName>
</protein>
<feature type="domain" description="4Fe-4S ferredoxin-type" evidence="11">
    <location>
        <begin position="206"/>
        <end position="237"/>
    </location>
</feature>
<evidence type="ECO:0000256" key="8">
    <source>
        <dbReference type="ARBA" id="ARBA00023014"/>
    </source>
</evidence>
<dbReference type="PRINTS" id="PR01868">
    <property type="entry name" value="ABCEFAMILY"/>
</dbReference>
<evidence type="ECO:0000313" key="13">
    <source>
        <dbReference type="EMBL" id="KZL94252.1"/>
    </source>
</evidence>
<keyword evidence="2 10" id="KW-0004">4Fe-4S</keyword>
<name>A0A161YT32_9CLOT</name>
<keyword evidence="14" id="KW-1185">Reference proteome</keyword>
<dbReference type="InterPro" id="IPR010207">
    <property type="entry name" value="Elect_transpt_cplx_RnfB/RsxB"/>
</dbReference>
<keyword evidence="5 10" id="KW-1278">Translocase</keyword>
<dbReference type="InterPro" id="IPR050395">
    <property type="entry name" value="4Fe4S_Ferredoxin_RnfB"/>
</dbReference>
<keyword evidence="8 10" id="KW-0411">Iron-sulfur</keyword>
<dbReference type="EMBL" id="LWAE01000001">
    <property type="protein sequence ID" value="KZL94252.1"/>
    <property type="molecule type" value="Genomic_DNA"/>
</dbReference>
<comment type="caution">
    <text evidence="10">Lacks conserved residue(s) required for the propagation of feature annotation.</text>
</comment>
<dbReference type="PATRIC" id="fig|1121326.3.peg.1273"/>
<dbReference type="PANTHER" id="PTHR43560:SF1">
    <property type="entry name" value="ION-TRANSLOCATING OXIDOREDUCTASE COMPLEX SUBUNIT B"/>
    <property type="match status" value="1"/>
</dbReference>
<evidence type="ECO:0000256" key="9">
    <source>
        <dbReference type="ARBA" id="ARBA00023136"/>
    </source>
</evidence>
<dbReference type="Pfam" id="PF00037">
    <property type="entry name" value="Fer4"/>
    <property type="match status" value="1"/>
</dbReference>
<feature type="binding site" evidence="10">
    <location>
        <position position="52"/>
    </location>
    <ligand>
        <name>[4Fe-4S] cluster</name>
        <dbReference type="ChEBI" id="CHEBI:49883"/>
        <label>1</label>
    </ligand>
</feature>
<feature type="binding site" evidence="10">
    <location>
        <position position="49"/>
    </location>
    <ligand>
        <name>[4Fe-4S] cluster</name>
        <dbReference type="ChEBI" id="CHEBI:49883"/>
        <label>1</label>
    </ligand>
</feature>
<comment type="subcellular location">
    <subcellularLocation>
        <location evidence="10">Cell membrane</location>
    </subcellularLocation>
</comment>
<keyword evidence="10" id="KW-1003">Cell membrane</keyword>
<dbReference type="HAMAP" id="MF_00463">
    <property type="entry name" value="RsxB_RnfB"/>
    <property type="match status" value="1"/>
</dbReference>
<feature type="binding site" evidence="10">
    <location>
        <position position="178"/>
    </location>
    <ligand>
        <name>[4Fe-4S] cluster</name>
        <dbReference type="ChEBI" id="CHEBI:49883"/>
        <label>3</label>
    </ligand>
</feature>
<evidence type="ECO:0000256" key="1">
    <source>
        <dbReference type="ARBA" id="ARBA00022448"/>
    </source>
</evidence>
<comment type="similarity">
    <text evidence="10">Belongs to the 4Fe4S bacterial-type ferredoxin family. RnfB subfamily.</text>
</comment>
<feature type="binding site" evidence="10">
    <location>
        <position position="57"/>
    </location>
    <ligand>
        <name>[4Fe-4S] cluster</name>
        <dbReference type="ChEBI" id="CHEBI:49883"/>
        <label>1</label>
    </ligand>
</feature>
<dbReference type="PROSITE" id="PS51656">
    <property type="entry name" value="4FE4S"/>
    <property type="match status" value="1"/>
</dbReference>
<keyword evidence="6 10" id="KW-0249">Electron transport</keyword>
<dbReference type="NCBIfam" id="TIGR01944">
    <property type="entry name" value="rnfB"/>
    <property type="match status" value="1"/>
</dbReference>
<keyword evidence="4 10" id="KW-0677">Repeat</keyword>
<dbReference type="InterPro" id="IPR017896">
    <property type="entry name" value="4Fe4S_Fe-S-bd"/>
</dbReference>
<comment type="function">
    <text evidence="10">Part of a membrane-bound complex that couples electron transfer with translocation of ions across the membrane.</text>
</comment>
<evidence type="ECO:0000259" key="12">
    <source>
        <dbReference type="PROSITE" id="PS51656"/>
    </source>
</evidence>
<dbReference type="PROSITE" id="PS51379">
    <property type="entry name" value="4FE4S_FER_2"/>
    <property type="match status" value="3"/>
</dbReference>
<dbReference type="CDD" id="cd10549">
    <property type="entry name" value="MtMvhB_like"/>
    <property type="match status" value="1"/>
</dbReference>
<accession>A0A161YT32</accession>
<evidence type="ECO:0000256" key="6">
    <source>
        <dbReference type="ARBA" id="ARBA00022982"/>
    </source>
</evidence>
<evidence type="ECO:0000256" key="3">
    <source>
        <dbReference type="ARBA" id="ARBA00022723"/>
    </source>
</evidence>
<dbReference type="STRING" id="1121326.CLMAG_13050"/>
<evidence type="ECO:0000256" key="4">
    <source>
        <dbReference type="ARBA" id="ARBA00022737"/>
    </source>
</evidence>
<dbReference type="NCBIfam" id="NF005503">
    <property type="entry name" value="PRK07118.1-2"/>
    <property type="match status" value="1"/>
</dbReference>
<dbReference type="Pfam" id="PF13187">
    <property type="entry name" value="Fer4_9"/>
    <property type="match status" value="1"/>
</dbReference>
<dbReference type="SUPFAM" id="SSF54862">
    <property type="entry name" value="4Fe-4S ferredoxins"/>
    <property type="match status" value="1"/>
</dbReference>
<dbReference type="Proteomes" id="UP000076603">
    <property type="component" value="Unassembled WGS sequence"/>
</dbReference>
<dbReference type="Gene3D" id="3.30.70.20">
    <property type="match status" value="2"/>
</dbReference>
<evidence type="ECO:0000259" key="11">
    <source>
        <dbReference type="PROSITE" id="PS51379"/>
    </source>
</evidence>
<dbReference type="PANTHER" id="PTHR43560">
    <property type="entry name" value="ION-TRANSLOCATING OXIDOREDUCTASE COMPLEX SUBUNIT B"/>
    <property type="match status" value="1"/>
</dbReference>